<dbReference type="SMART" id="SM00382">
    <property type="entry name" value="AAA"/>
    <property type="match status" value="1"/>
</dbReference>
<protein>
    <submittedName>
        <fullName evidence="9">ABC transporter related protein</fullName>
    </submittedName>
</protein>
<evidence type="ECO:0000313" key="9">
    <source>
        <dbReference type="EMBL" id="ADW73985.1"/>
    </source>
</evidence>
<dbReference type="InterPro" id="IPR003593">
    <property type="entry name" value="AAA+_ATPase"/>
</dbReference>
<dbReference type="InterPro" id="IPR050086">
    <property type="entry name" value="MetN_ABC_transporter-like"/>
</dbReference>
<dbReference type="EMBL" id="CP002505">
    <property type="protein sequence ID" value="ADW73985.1"/>
    <property type="molecule type" value="Genomic_DNA"/>
</dbReference>
<evidence type="ECO:0000256" key="3">
    <source>
        <dbReference type="ARBA" id="ARBA00022448"/>
    </source>
</evidence>
<dbReference type="InterPro" id="IPR027417">
    <property type="entry name" value="P-loop_NTPase"/>
</dbReference>
<feature type="domain" description="ABC transporter" evidence="8">
    <location>
        <begin position="2"/>
        <end position="239"/>
    </location>
</feature>
<evidence type="ECO:0000256" key="7">
    <source>
        <dbReference type="ARBA" id="ARBA00023136"/>
    </source>
</evidence>
<dbReference type="PROSITE" id="PS50893">
    <property type="entry name" value="ABC_TRANSPORTER_2"/>
    <property type="match status" value="1"/>
</dbReference>
<dbReference type="InterPro" id="IPR030679">
    <property type="entry name" value="ABC_ATPase_HisP-typ"/>
</dbReference>
<dbReference type="InterPro" id="IPR017871">
    <property type="entry name" value="ABC_transporter-like_CS"/>
</dbReference>
<keyword evidence="3" id="KW-0813">Transport</keyword>
<reference evidence="10" key="1">
    <citation type="submission" date="2011-01" db="EMBL/GenBank/DDBJ databases">
        <title>Complete sequence of chromosome of Rahnella sp. Y9602.</title>
        <authorList>
            <consortium name="US DOE Joint Genome Institute"/>
            <person name="Lucas S."/>
            <person name="Copeland A."/>
            <person name="Lapidus A."/>
            <person name="Cheng J.-F."/>
            <person name="Goodwin L."/>
            <person name="Pitluck S."/>
            <person name="Lu M."/>
            <person name="Detter J.C."/>
            <person name="Han C."/>
            <person name="Tapia R."/>
            <person name="Land M."/>
            <person name="Hauser L."/>
            <person name="Kyrpides N."/>
            <person name="Ivanova N."/>
            <person name="Ovchinnikova G."/>
            <person name="Pagani I."/>
            <person name="Sobecky P.A."/>
            <person name="Martinez R.J."/>
            <person name="Woyke T."/>
        </authorList>
    </citation>
    <scope>NUCLEOTIDE SEQUENCE [LARGE SCALE GENOMIC DNA]</scope>
    <source>
        <strain evidence="10">Y9602</strain>
    </source>
</reference>
<dbReference type="KEGG" id="rah:Rahaq_2378"/>
<reference evidence="9 10" key="2">
    <citation type="journal article" date="2012" name="J. Bacteriol.">
        <title>Complete Genome Sequence of Rahnella sp. Strain Y9602, a Gammaproteobacterium Isolate from Metal- and Radionuclide-Contaminated Soil.</title>
        <authorList>
            <person name="Martinez R.J."/>
            <person name="Bruce D."/>
            <person name="Detter C."/>
            <person name="Goodwin L.A."/>
            <person name="Han J."/>
            <person name="Han C.S."/>
            <person name="Held B."/>
            <person name="Land M.L."/>
            <person name="Mikhailova N."/>
            <person name="Nolan M."/>
            <person name="Pennacchio L."/>
            <person name="Pitluck S."/>
            <person name="Tapia R."/>
            <person name="Woyke T."/>
            <person name="Sobecky P.A."/>
        </authorList>
    </citation>
    <scope>NUCLEOTIDE SEQUENCE [LARGE SCALE GENOMIC DNA]</scope>
    <source>
        <strain evidence="9 10">Y9602</strain>
    </source>
</reference>
<dbReference type="eggNOG" id="COG1126">
    <property type="taxonomic scope" value="Bacteria"/>
</dbReference>
<evidence type="ECO:0000256" key="1">
    <source>
        <dbReference type="ARBA" id="ARBA00004417"/>
    </source>
</evidence>
<dbReference type="HOGENOM" id="CLU_000604_1_22_6"/>
<dbReference type="GO" id="GO:0015424">
    <property type="term" value="F:ABC-type amino acid transporter activity"/>
    <property type="evidence" value="ECO:0007669"/>
    <property type="project" value="InterPro"/>
</dbReference>
<keyword evidence="4" id="KW-1003">Cell membrane</keyword>
<dbReference type="PANTHER" id="PTHR43166:SF35">
    <property type="entry name" value="L-CYSTINE IMPORT ATP-BINDING PROTEIN TCYN"/>
    <property type="match status" value="1"/>
</dbReference>
<dbReference type="SUPFAM" id="SSF52540">
    <property type="entry name" value="P-loop containing nucleoside triphosphate hydrolases"/>
    <property type="match status" value="1"/>
</dbReference>
<dbReference type="GO" id="GO:0005886">
    <property type="term" value="C:plasma membrane"/>
    <property type="evidence" value="ECO:0007669"/>
    <property type="project" value="UniProtKB-SubCell"/>
</dbReference>
<dbReference type="GO" id="GO:0005524">
    <property type="term" value="F:ATP binding"/>
    <property type="evidence" value="ECO:0007669"/>
    <property type="project" value="UniProtKB-KW"/>
</dbReference>
<proteinExistence type="inferred from homology"/>
<evidence type="ECO:0000256" key="5">
    <source>
        <dbReference type="ARBA" id="ARBA00022741"/>
    </source>
</evidence>
<dbReference type="InterPro" id="IPR003439">
    <property type="entry name" value="ABC_transporter-like_ATP-bd"/>
</dbReference>
<dbReference type="PIRSF" id="PIRSF039085">
    <property type="entry name" value="ABC_ATPase_HisP"/>
    <property type="match status" value="1"/>
</dbReference>
<keyword evidence="7" id="KW-0472">Membrane</keyword>
<dbReference type="GeneID" id="95416996"/>
<dbReference type="RefSeq" id="WP_013575685.1">
    <property type="nucleotide sequence ID" value="NC_015061.1"/>
</dbReference>
<dbReference type="AlphaFoldDB" id="A0A0H3FCY5"/>
<evidence type="ECO:0000259" key="8">
    <source>
        <dbReference type="PROSITE" id="PS50893"/>
    </source>
</evidence>
<keyword evidence="6" id="KW-0067">ATP-binding</keyword>
<gene>
    <name evidence="9" type="ordered locus">Rahaq_2378</name>
</gene>
<dbReference type="Pfam" id="PF00005">
    <property type="entry name" value="ABC_tran"/>
    <property type="match status" value="1"/>
</dbReference>
<dbReference type="Gene3D" id="3.40.50.300">
    <property type="entry name" value="P-loop containing nucleotide triphosphate hydrolases"/>
    <property type="match status" value="1"/>
</dbReference>
<dbReference type="GO" id="GO:0016887">
    <property type="term" value="F:ATP hydrolysis activity"/>
    <property type="evidence" value="ECO:0007669"/>
    <property type="project" value="InterPro"/>
</dbReference>
<dbReference type="OrthoDB" id="9802264at2"/>
<dbReference type="PROSITE" id="PS00211">
    <property type="entry name" value="ABC_TRANSPORTER_1"/>
    <property type="match status" value="1"/>
</dbReference>
<evidence type="ECO:0000256" key="2">
    <source>
        <dbReference type="ARBA" id="ARBA00005417"/>
    </source>
</evidence>
<evidence type="ECO:0000256" key="4">
    <source>
        <dbReference type="ARBA" id="ARBA00022475"/>
    </source>
</evidence>
<comment type="subcellular location">
    <subcellularLocation>
        <location evidence="1">Cell inner membrane</location>
        <topology evidence="1">Peripheral membrane protein</topology>
    </subcellularLocation>
</comment>
<evidence type="ECO:0000256" key="6">
    <source>
        <dbReference type="ARBA" id="ARBA00022840"/>
    </source>
</evidence>
<accession>A0A0H3FCY5</accession>
<organism evidence="9 10">
    <name type="scientific">Rahnella sp. (strain Y9602)</name>
    <dbReference type="NCBI Taxonomy" id="2703885"/>
    <lineage>
        <taxon>Bacteria</taxon>
        <taxon>Pseudomonadati</taxon>
        <taxon>Pseudomonadota</taxon>
        <taxon>Gammaproteobacteria</taxon>
        <taxon>Enterobacterales</taxon>
        <taxon>Yersiniaceae</taxon>
        <taxon>Rahnella</taxon>
    </lineage>
</organism>
<dbReference type="PANTHER" id="PTHR43166">
    <property type="entry name" value="AMINO ACID IMPORT ATP-BINDING PROTEIN"/>
    <property type="match status" value="1"/>
</dbReference>
<keyword evidence="5" id="KW-0547">Nucleotide-binding</keyword>
<comment type="similarity">
    <text evidence="2">Belongs to the ABC transporter superfamily.</text>
</comment>
<name>A0A0H3FCY5_RAHSY</name>
<sequence>MITVSGLNKSFNQFPALSDINFTVKKGEVVSIIGPSGSGKSTLLRSLNLLVRPDSGLMQIGDKHINAATLTRKQTGDFRRQTSMVFQHYNLFKNKTALENITEILRFTQKLNKAQARERGQELLAQVGLAHKSAAYPGTLSGGQQQRVGIARAMAVDPQVILFDEPTSSLDPEMRREVLNLIEGLAGRDLTMMIVTHEMGFARNVSDRIFFMEHGHIIEQGEPAKIFQTVSGNRTRSFLHDFT</sequence>
<dbReference type="Proteomes" id="UP000007257">
    <property type="component" value="Chromosome"/>
</dbReference>
<evidence type="ECO:0000313" key="10">
    <source>
        <dbReference type="Proteomes" id="UP000007257"/>
    </source>
</evidence>